<name>A0A5M6IYV2_9PROT</name>
<evidence type="ECO:0000313" key="2">
    <source>
        <dbReference type="Proteomes" id="UP000325255"/>
    </source>
</evidence>
<dbReference type="InterPro" id="IPR045445">
    <property type="entry name" value="DUF6502"/>
</dbReference>
<organism evidence="1 2">
    <name type="scientific">Rhodovastum atsumiense</name>
    <dbReference type="NCBI Taxonomy" id="504468"/>
    <lineage>
        <taxon>Bacteria</taxon>
        <taxon>Pseudomonadati</taxon>
        <taxon>Pseudomonadota</taxon>
        <taxon>Alphaproteobacteria</taxon>
        <taxon>Acetobacterales</taxon>
        <taxon>Acetobacteraceae</taxon>
        <taxon>Rhodovastum</taxon>
    </lineage>
</organism>
<proteinExistence type="predicted"/>
<sequence length="272" mass="29712">MQNRLLEPFARLLRPLVRLLISSGVTFPLLVDLLRELYVDVARHDLLSDPKMRTDRRVSRMTGVHRKNLRRQRLAGASEAAAPLTASAQIVAHWLGLPTYTDTSGHPRPLPCSGDAASFEGLVAMVARDLRPHAVLEEWVRQGLVTLDAEGRVHLQVMAFLPGHGSEAQLFYFARNLHDHAAAAVANVLASGIPPFLDRSVHYDRLGARAAAALVAEGRKAAQQMLLEVNRKALALLEADDPAVAAPEQGVTRRVNLGVYLFVQDENADAPG</sequence>
<reference evidence="1 2" key="1">
    <citation type="submission" date="2019-09" db="EMBL/GenBank/DDBJ databases">
        <title>Genome sequence of Rhodovastum atsumiense, a diverse member of the Acetobacteraceae family of non-sulfur purple photosynthetic bacteria.</title>
        <authorList>
            <person name="Meyer T."/>
            <person name="Kyndt J."/>
        </authorList>
    </citation>
    <scope>NUCLEOTIDE SEQUENCE [LARGE SCALE GENOMIC DNA]</scope>
    <source>
        <strain evidence="1 2">DSM 21279</strain>
    </source>
</reference>
<dbReference type="OrthoDB" id="6356376at2"/>
<accession>A0A5M6IYV2</accession>
<protein>
    <submittedName>
        <fullName evidence="1">Uncharacterized protein</fullName>
    </submittedName>
</protein>
<gene>
    <name evidence="1" type="ORF">F1189_08905</name>
</gene>
<dbReference type="AlphaFoldDB" id="A0A5M6IYV2"/>
<dbReference type="Pfam" id="PF20112">
    <property type="entry name" value="DUF6502"/>
    <property type="match status" value="1"/>
</dbReference>
<dbReference type="EMBL" id="VWPK01000011">
    <property type="protein sequence ID" value="KAA5612565.1"/>
    <property type="molecule type" value="Genomic_DNA"/>
</dbReference>
<dbReference type="Proteomes" id="UP000325255">
    <property type="component" value="Unassembled WGS sequence"/>
</dbReference>
<evidence type="ECO:0000313" key="1">
    <source>
        <dbReference type="EMBL" id="KAA5612565.1"/>
    </source>
</evidence>
<comment type="caution">
    <text evidence="1">The sequence shown here is derived from an EMBL/GenBank/DDBJ whole genome shotgun (WGS) entry which is preliminary data.</text>
</comment>
<dbReference type="RefSeq" id="WP_150040380.1">
    <property type="nucleotide sequence ID" value="NZ_VWPK01000011.1"/>
</dbReference>
<keyword evidence="2" id="KW-1185">Reference proteome</keyword>